<organism evidence="1 2">
    <name type="scientific">Mucor flavus</name>
    <dbReference type="NCBI Taxonomy" id="439312"/>
    <lineage>
        <taxon>Eukaryota</taxon>
        <taxon>Fungi</taxon>
        <taxon>Fungi incertae sedis</taxon>
        <taxon>Mucoromycota</taxon>
        <taxon>Mucoromycotina</taxon>
        <taxon>Mucoromycetes</taxon>
        <taxon>Mucorales</taxon>
        <taxon>Mucorineae</taxon>
        <taxon>Mucoraceae</taxon>
        <taxon>Mucor</taxon>
    </lineage>
</organism>
<protein>
    <submittedName>
        <fullName evidence="1">Uncharacterized protein</fullName>
    </submittedName>
</protein>
<dbReference type="Proteomes" id="UP001473302">
    <property type="component" value="Unassembled WGS sequence"/>
</dbReference>
<proteinExistence type="predicted"/>
<accession>A0ABP9YLC8</accession>
<evidence type="ECO:0000313" key="1">
    <source>
        <dbReference type="EMBL" id="GAA5807668.1"/>
    </source>
</evidence>
<reference evidence="1 2" key="1">
    <citation type="submission" date="2024-04" db="EMBL/GenBank/DDBJ databases">
        <title>genome sequences of Mucor flavus KT1a and Helicostylum pulchrum KT1b strains isolated from the surface of a dry-aged beef.</title>
        <authorList>
            <person name="Toyotome T."/>
            <person name="Hosono M."/>
            <person name="Torimaru M."/>
            <person name="Fukuda K."/>
            <person name="Mikami N."/>
        </authorList>
    </citation>
    <scope>NUCLEOTIDE SEQUENCE [LARGE SCALE GENOMIC DNA]</scope>
    <source>
        <strain evidence="1 2">KT1a</strain>
    </source>
</reference>
<evidence type="ECO:0000313" key="2">
    <source>
        <dbReference type="Proteomes" id="UP001473302"/>
    </source>
</evidence>
<dbReference type="EMBL" id="BAABUK010000002">
    <property type="protein sequence ID" value="GAA5807668.1"/>
    <property type="molecule type" value="Genomic_DNA"/>
</dbReference>
<sequence>MERTITAMDNLQHTIIVPNNTRRTRTGTTALEKIKFSSLCNRLKAHLVHIPQDIDQFDGGPHTESETCEQQHKFMRELLYHTNRQNGGRDIAVRFAEEYMLRHIGEGGYFPNPSTSALEMCGASVQAAFDNTLIQSELELLDNNSSRKKLAGLFKSDSSSKPSKLVLGVIVQKINDNFVVEAYDFIPINNNPVSIYDSCQTDIAGNFIICRFPSDDFITHNSSTVTNPIEVIFDMAHPPILLDSRSTDLLCVNKSKFGTLWWLRNTTCDFEKIVAHQEINV</sequence>
<keyword evidence="2" id="KW-1185">Reference proteome</keyword>
<comment type="caution">
    <text evidence="1">The sequence shown here is derived from an EMBL/GenBank/DDBJ whole genome shotgun (WGS) entry which is preliminary data.</text>
</comment>
<gene>
    <name evidence="1" type="ORF">MFLAVUS_001039</name>
</gene>
<name>A0ABP9YLC8_9FUNG</name>